<evidence type="ECO:0000256" key="1">
    <source>
        <dbReference type="SAM" id="MobiDB-lite"/>
    </source>
</evidence>
<dbReference type="AlphaFoldDB" id="V2Y290"/>
<feature type="compositionally biased region" description="Low complexity" evidence="1">
    <location>
        <begin position="122"/>
        <end position="165"/>
    </location>
</feature>
<sequence>MMFRTIIHIALSLILVEGFKIDNVEPTTISQIDASLSVSWTDEGGEEGFPINLFLVPPDQEPLESEKGNVVIDKNLARSPILVRFQNIPLPGQLYLVAIDRHNKRLDGYQPMPITVTPGPPTTTASSGSQTSTSVSSQLNSLTLSTPMTTSSTGTLTSSTNETSSAGNPSTLGNASSVTFSGDPPEVSTTTPTSSFSISSNPPPASTSQKGNSSPTKISTSSPGSQESARNSKSNTGTIVGSVIGGLVFIAFLALIFLYFRRRRSRNRVHETDEFFKEKMVKQPDDTHYPFAAAAAAYSPSHRREPSREEQVPALRSYSREGSPTSSAHETTITARSGGEDEVTTRVPSRTDRQMEIEERIQQLEAQLITLYDKSRVPRSQGKNSPEEAQMGEVRGKIERLQALKNLDWALELSDERPPDMM</sequence>
<name>V2Y290_MONRO</name>
<reference evidence="4 5" key="1">
    <citation type="journal article" date="2014" name="BMC Genomics">
        <title>Genome and secretome analysis of the hemibiotrophic fungal pathogen, Moniliophthora roreri, which causes frosty pod rot disease of cacao: mechanisms of the biotrophic and necrotrophic phases.</title>
        <authorList>
            <person name="Meinhardt L.W."/>
            <person name="Costa G.G.L."/>
            <person name="Thomazella D.P.T."/>
            <person name="Teixeira P.J.P.L."/>
            <person name="Carazzolle M.F."/>
            <person name="Schuster S.C."/>
            <person name="Carlson J.E."/>
            <person name="Guiltinan M.J."/>
            <person name="Mieczkowski P."/>
            <person name="Farmer A."/>
            <person name="Ramaraj T."/>
            <person name="Crozier J."/>
            <person name="Davis R.E."/>
            <person name="Shao J."/>
            <person name="Melnick R.L."/>
            <person name="Pereira G.A.G."/>
            <person name="Bailey B.A."/>
        </authorList>
    </citation>
    <scope>NUCLEOTIDE SEQUENCE [LARGE SCALE GENOMIC DNA]</scope>
    <source>
        <strain evidence="4 5">MCA 2997</strain>
    </source>
</reference>
<evidence type="ECO:0000313" key="4">
    <source>
        <dbReference type="EMBL" id="ESK85754.1"/>
    </source>
</evidence>
<feature type="region of interest" description="Disordered" evidence="1">
    <location>
        <begin position="109"/>
        <end position="234"/>
    </location>
</feature>
<gene>
    <name evidence="4" type="ORF">Moror_2463</name>
</gene>
<feature type="chain" id="PRO_5004713031" description="Fibronectin type-III domain-containing protein" evidence="3">
    <location>
        <begin position="19"/>
        <end position="422"/>
    </location>
</feature>
<evidence type="ECO:0000256" key="2">
    <source>
        <dbReference type="SAM" id="Phobius"/>
    </source>
</evidence>
<dbReference type="HOGENOM" id="CLU_650676_0_0_1"/>
<keyword evidence="5" id="KW-1185">Reference proteome</keyword>
<feature type="compositionally biased region" description="Low complexity" evidence="1">
    <location>
        <begin position="184"/>
        <end position="200"/>
    </location>
</feature>
<dbReference type="OrthoDB" id="3070875at2759"/>
<feature type="transmembrane region" description="Helical" evidence="2">
    <location>
        <begin position="239"/>
        <end position="260"/>
    </location>
</feature>
<proteinExistence type="predicted"/>
<keyword evidence="3" id="KW-0732">Signal</keyword>
<accession>V2Y290</accession>
<organism evidence="4 5">
    <name type="scientific">Moniliophthora roreri (strain MCA 2997)</name>
    <name type="common">Cocoa frosty pod rot fungus</name>
    <name type="synonym">Crinipellis roreri</name>
    <dbReference type="NCBI Taxonomy" id="1381753"/>
    <lineage>
        <taxon>Eukaryota</taxon>
        <taxon>Fungi</taxon>
        <taxon>Dikarya</taxon>
        <taxon>Basidiomycota</taxon>
        <taxon>Agaricomycotina</taxon>
        <taxon>Agaricomycetes</taxon>
        <taxon>Agaricomycetidae</taxon>
        <taxon>Agaricales</taxon>
        <taxon>Marasmiineae</taxon>
        <taxon>Marasmiaceae</taxon>
        <taxon>Moniliophthora</taxon>
    </lineage>
</organism>
<evidence type="ECO:0000256" key="3">
    <source>
        <dbReference type="SAM" id="SignalP"/>
    </source>
</evidence>
<feature type="region of interest" description="Disordered" evidence="1">
    <location>
        <begin position="375"/>
        <end position="395"/>
    </location>
</feature>
<feature type="region of interest" description="Disordered" evidence="1">
    <location>
        <begin position="298"/>
        <end position="352"/>
    </location>
</feature>
<keyword evidence="2" id="KW-0472">Membrane</keyword>
<dbReference type="EMBL" id="AWSO01001025">
    <property type="protein sequence ID" value="ESK85754.1"/>
    <property type="molecule type" value="Genomic_DNA"/>
</dbReference>
<feature type="compositionally biased region" description="Polar residues" evidence="1">
    <location>
        <begin position="166"/>
        <end position="180"/>
    </location>
</feature>
<feature type="signal peptide" evidence="3">
    <location>
        <begin position="1"/>
        <end position="18"/>
    </location>
</feature>
<keyword evidence="2" id="KW-1133">Transmembrane helix</keyword>
<feature type="compositionally biased region" description="Polar residues" evidence="1">
    <location>
        <begin position="207"/>
        <end position="234"/>
    </location>
</feature>
<feature type="compositionally biased region" description="Basic and acidic residues" evidence="1">
    <location>
        <begin position="302"/>
        <end position="311"/>
    </location>
</feature>
<protein>
    <recommendedName>
        <fullName evidence="6">Fibronectin type-III domain-containing protein</fullName>
    </recommendedName>
</protein>
<dbReference type="CDD" id="cd12087">
    <property type="entry name" value="TM_EGFR-like"/>
    <property type="match status" value="1"/>
</dbReference>
<evidence type="ECO:0008006" key="6">
    <source>
        <dbReference type="Google" id="ProtNLM"/>
    </source>
</evidence>
<keyword evidence="2" id="KW-0812">Transmembrane</keyword>
<comment type="caution">
    <text evidence="4">The sequence shown here is derived from an EMBL/GenBank/DDBJ whole genome shotgun (WGS) entry which is preliminary data.</text>
</comment>
<evidence type="ECO:0000313" key="5">
    <source>
        <dbReference type="Proteomes" id="UP000017559"/>
    </source>
</evidence>
<dbReference type="Proteomes" id="UP000017559">
    <property type="component" value="Unassembled WGS sequence"/>
</dbReference>
<feature type="compositionally biased region" description="Polar residues" evidence="1">
    <location>
        <begin position="320"/>
        <end position="335"/>
    </location>
</feature>
<dbReference type="KEGG" id="mrr:Moror_2463"/>